<reference evidence="6 7" key="1">
    <citation type="submission" date="2024-04" db="EMBL/GenBank/DDBJ databases">
        <authorList>
            <person name="Fracassetti M."/>
        </authorList>
    </citation>
    <scope>NUCLEOTIDE SEQUENCE [LARGE SCALE GENOMIC DNA]</scope>
</reference>
<dbReference type="Pfam" id="PF02365">
    <property type="entry name" value="NAM"/>
    <property type="match status" value="1"/>
</dbReference>
<dbReference type="Gene3D" id="2.170.150.80">
    <property type="entry name" value="NAC domain"/>
    <property type="match status" value="1"/>
</dbReference>
<name>A0AAV2F4F6_9ROSI</name>
<dbReference type="Proteomes" id="UP001497516">
    <property type="component" value="Chromosome 6"/>
</dbReference>
<gene>
    <name evidence="6" type="ORF">LTRI10_LOCUS33532</name>
</gene>
<dbReference type="InterPro" id="IPR003441">
    <property type="entry name" value="NAC-dom"/>
</dbReference>
<proteinExistence type="predicted"/>
<dbReference type="InterPro" id="IPR036093">
    <property type="entry name" value="NAC_dom_sf"/>
</dbReference>
<dbReference type="PANTHER" id="PTHR31744">
    <property type="entry name" value="PROTEIN CUP-SHAPED COTYLEDON 2-RELATED"/>
    <property type="match status" value="1"/>
</dbReference>
<dbReference type="PROSITE" id="PS51005">
    <property type="entry name" value="NAC"/>
    <property type="match status" value="1"/>
</dbReference>
<dbReference type="AlphaFoldDB" id="A0AAV2F4F6"/>
<accession>A0AAV2F4F6</accession>
<dbReference type="SUPFAM" id="SSF101941">
    <property type="entry name" value="NAC domain"/>
    <property type="match status" value="1"/>
</dbReference>
<keyword evidence="1" id="KW-0805">Transcription regulation</keyword>
<keyword evidence="4" id="KW-0539">Nucleus</keyword>
<sequence>MARGDSASFLGPGFRFHPTDEELLRYYLKQKVTNKPVRFDLIFVVDVYRTEPWDLPGLFSFNFHSSLFFLIGVPLRVGVRLCELVSARMRGGLHPPSTIFYGCFWRDAALEDERTMEEGKVPYPLCFVFGFGQLIGLVRGLGKKS</sequence>
<keyword evidence="7" id="KW-1185">Reference proteome</keyword>
<evidence type="ECO:0000256" key="1">
    <source>
        <dbReference type="ARBA" id="ARBA00023015"/>
    </source>
</evidence>
<feature type="domain" description="NAC" evidence="5">
    <location>
        <begin position="10"/>
        <end position="145"/>
    </location>
</feature>
<evidence type="ECO:0000256" key="4">
    <source>
        <dbReference type="ARBA" id="ARBA00023242"/>
    </source>
</evidence>
<evidence type="ECO:0000259" key="5">
    <source>
        <dbReference type="PROSITE" id="PS51005"/>
    </source>
</evidence>
<evidence type="ECO:0000313" key="6">
    <source>
        <dbReference type="EMBL" id="CAL1392919.1"/>
    </source>
</evidence>
<dbReference type="GO" id="GO:0006355">
    <property type="term" value="P:regulation of DNA-templated transcription"/>
    <property type="evidence" value="ECO:0007669"/>
    <property type="project" value="InterPro"/>
</dbReference>
<evidence type="ECO:0000256" key="3">
    <source>
        <dbReference type="ARBA" id="ARBA00023163"/>
    </source>
</evidence>
<dbReference type="GO" id="GO:0003677">
    <property type="term" value="F:DNA binding"/>
    <property type="evidence" value="ECO:0007669"/>
    <property type="project" value="UniProtKB-KW"/>
</dbReference>
<dbReference type="EMBL" id="OZ034819">
    <property type="protein sequence ID" value="CAL1392919.1"/>
    <property type="molecule type" value="Genomic_DNA"/>
</dbReference>
<dbReference type="PANTHER" id="PTHR31744:SF210">
    <property type="entry name" value="NAC DOMAIN-CONTAINING PROTEIN 86-LIKE"/>
    <property type="match status" value="1"/>
</dbReference>
<evidence type="ECO:0000313" key="7">
    <source>
        <dbReference type="Proteomes" id="UP001497516"/>
    </source>
</evidence>
<keyword evidence="2" id="KW-0238">DNA-binding</keyword>
<evidence type="ECO:0000256" key="2">
    <source>
        <dbReference type="ARBA" id="ARBA00023125"/>
    </source>
</evidence>
<protein>
    <recommendedName>
        <fullName evidence="5">NAC domain-containing protein</fullName>
    </recommendedName>
</protein>
<organism evidence="6 7">
    <name type="scientific">Linum trigynum</name>
    <dbReference type="NCBI Taxonomy" id="586398"/>
    <lineage>
        <taxon>Eukaryota</taxon>
        <taxon>Viridiplantae</taxon>
        <taxon>Streptophyta</taxon>
        <taxon>Embryophyta</taxon>
        <taxon>Tracheophyta</taxon>
        <taxon>Spermatophyta</taxon>
        <taxon>Magnoliopsida</taxon>
        <taxon>eudicotyledons</taxon>
        <taxon>Gunneridae</taxon>
        <taxon>Pentapetalae</taxon>
        <taxon>rosids</taxon>
        <taxon>fabids</taxon>
        <taxon>Malpighiales</taxon>
        <taxon>Linaceae</taxon>
        <taxon>Linum</taxon>
    </lineage>
</organism>
<keyword evidence="3" id="KW-0804">Transcription</keyword>